<reference evidence="5 6" key="1">
    <citation type="submission" date="2018-09" db="EMBL/GenBank/DDBJ databases">
        <title>Gemmobacter lutimaris sp. nov., a marine bacterium isolated from tidal flat.</title>
        <authorList>
            <person name="Lee D.W."/>
            <person name="Yoo Y."/>
            <person name="Kim J.-J."/>
            <person name="Kim B.S."/>
        </authorList>
    </citation>
    <scope>NUCLEOTIDE SEQUENCE [LARGE SCALE GENOMIC DNA]</scope>
    <source>
        <strain evidence="5 6">YJ-T1-11</strain>
    </source>
</reference>
<gene>
    <name evidence="5" type="ORF">D2N39_21540</name>
</gene>
<dbReference type="InterPro" id="IPR000055">
    <property type="entry name" value="Restrct_endonuc_typeI_TRD"/>
</dbReference>
<dbReference type="EMBL" id="QXXQ01000024">
    <property type="protein sequence ID" value="RID89795.1"/>
    <property type="molecule type" value="Genomic_DNA"/>
</dbReference>
<dbReference type="Proteomes" id="UP000266649">
    <property type="component" value="Unassembled WGS sequence"/>
</dbReference>
<evidence type="ECO:0000256" key="2">
    <source>
        <dbReference type="ARBA" id="ARBA00022747"/>
    </source>
</evidence>
<feature type="domain" description="Type I restriction modification DNA specificity" evidence="4">
    <location>
        <begin position="56"/>
        <end position="173"/>
    </location>
</feature>
<dbReference type="PANTHER" id="PTHR30408">
    <property type="entry name" value="TYPE-1 RESTRICTION ENZYME ECOKI SPECIFICITY PROTEIN"/>
    <property type="match status" value="1"/>
</dbReference>
<dbReference type="RefSeq" id="WP_119136813.1">
    <property type="nucleotide sequence ID" value="NZ_QXXQ01000024.1"/>
</dbReference>
<dbReference type="AlphaFoldDB" id="A0A398BH64"/>
<keyword evidence="3" id="KW-0238">DNA-binding</keyword>
<feature type="domain" description="Type I restriction modification DNA specificity" evidence="4">
    <location>
        <begin position="284"/>
        <end position="366"/>
    </location>
</feature>
<dbReference type="OrthoDB" id="512700at2"/>
<dbReference type="SUPFAM" id="SSF116734">
    <property type="entry name" value="DNA methylase specificity domain"/>
    <property type="match status" value="2"/>
</dbReference>
<keyword evidence="6" id="KW-1185">Reference proteome</keyword>
<keyword evidence="5" id="KW-0378">Hydrolase</keyword>
<dbReference type="GO" id="GO:0004519">
    <property type="term" value="F:endonuclease activity"/>
    <property type="evidence" value="ECO:0007669"/>
    <property type="project" value="UniProtKB-KW"/>
</dbReference>
<comment type="caution">
    <text evidence="5">The sequence shown here is derived from an EMBL/GenBank/DDBJ whole genome shotgun (WGS) entry which is preliminary data.</text>
</comment>
<protein>
    <submittedName>
        <fullName evidence="5">Restriction endonuclease subunit S</fullName>
    </submittedName>
</protein>
<dbReference type="GO" id="GO:0003677">
    <property type="term" value="F:DNA binding"/>
    <property type="evidence" value="ECO:0007669"/>
    <property type="project" value="UniProtKB-KW"/>
</dbReference>
<dbReference type="PANTHER" id="PTHR30408:SF12">
    <property type="entry name" value="TYPE I RESTRICTION ENZYME MJAVIII SPECIFICITY SUBUNIT"/>
    <property type="match status" value="1"/>
</dbReference>
<keyword evidence="5" id="KW-0255">Endonuclease</keyword>
<keyword evidence="5" id="KW-0540">Nuclease</keyword>
<dbReference type="InterPro" id="IPR052021">
    <property type="entry name" value="Type-I_RS_S_subunit"/>
</dbReference>
<dbReference type="Pfam" id="PF01420">
    <property type="entry name" value="Methylase_S"/>
    <property type="match status" value="2"/>
</dbReference>
<name>A0A398BH64_9RHOB</name>
<dbReference type="Gene3D" id="3.90.220.20">
    <property type="entry name" value="DNA methylase specificity domains"/>
    <property type="match status" value="2"/>
</dbReference>
<evidence type="ECO:0000259" key="4">
    <source>
        <dbReference type="Pfam" id="PF01420"/>
    </source>
</evidence>
<sequence>MSAPEIRFPEFKEPWRPTVAGAAFKHSRARGKAGLPIYSVTLDRGMVPRDSLDRHMESDAADGQNLRAQPGDVVYNMMRMWQGAVGVAPEECMVSPAYVVLRPNKETNPQFFNYWFQTSRMLHKLRSYSHGLTMDRLRLYPDDFAKIPLHLPSRAEQDRIAAFFEDIDAKLAALREKADGLRQFKAGLMQRLFSLQLRFTREDGSDFPEWEEKRLVDITAVNPPNEVFPDVFWYVDLESVNAGRLSDPKRMERINAPSRAQRVLKAGDVLFQLVRPYQKNNLLFQEDGDYVASTGYAQLRARNSNSFVFHLLHTEKFVRDVLERCTGTGYPAITPVELGKITVAVPCPDEQERIASALDALDAKIDAVVDQIAHMETFKKGLLQKMFV</sequence>
<proteinExistence type="inferred from homology"/>
<evidence type="ECO:0000256" key="3">
    <source>
        <dbReference type="ARBA" id="ARBA00023125"/>
    </source>
</evidence>
<dbReference type="InterPro" id="IPR044946">
    <property type="entry name" value="Restrct_endonuc_typeI_TRD_sf"/>
</dbReference>
<evidence type="ECO:0000256" key="1">
    <source>
        <dbReference type="ARBA" id="ARBA00010923"/>
    </source>
</evidence>
<accession>A0A398BH64</accession>
<dbReference type="GO" id="GO:0009307">
    <property type="term" value="P:DNA restriction-modification system"/>
    <property type="evidence" value="ECO:0007669"/>
    <property type="project" value="UniProtKB-KW"/>
</dbReference>
<keyword evidence="2" id="KW-0680">Restriction system</keyword>
<evidence type="ECO:0000313" key="6">
    <source>
        <dbReference type="Proteomes" id="UP000266649"/>
    </source>
</evidence>
<evidence type="ECO:0000313" key="5">
    <source>
        <dbReference type="EMBL" id="RID89795.1"/>
    </source>
</evidence>
<comment type="similarity">
    <text evidence="1">Belongs to the type-I restriction system S methylase family.</text>
</comment>
<organism evidence="5 6">
    <name type="scientific">Gemmobacter lutimaris</name>
    <dbReference type="NCBI Taxonomy" id="2306023"/>
    <lineage>
        <taxon>Bacteria</taxon>
        <taxon>Pseudomonadati</taxon>
        <taxon>Pseudomonadota</taxon>
        <taxon>Alphaproteobacteria</taxon>
        <taxon>Rhodobacterales</taxon>
        <taxon>Paracoccaceae</taxon>
        <taxon>Gemmobacter</taxon>
    </lineage>
</organism>